<organism evidence="2">
    <name type="scientific">Rhizophora mucronata</name>
    <name type="common">Asiatic mangrove</name>
    <dbReference type="NCBI Taxonomy" id="61149"/>
    <lineage>
        <taxon>Eukaryota</taxon>
        <taxon>Viridiplantae</taxon>
        <taxon>Streptophyta</taxon>
        <taxon>Embryophyta</taxon>
        <taxon>Tracheophyta</taxon>
        <taxon>Spermatophyta</taxon>
        <taxon>Magnoliopsida</taxon>
        <taxon>eudicotyledons</taxon>
        <taxon>Gunneridae</taxon>
        <taxon>Pentapetalae</taxon>
        <taxon>rosids</taxon>
        <taxon>fabids</taxon>
        <taxon>Malpighiales</taxon>
        <taxon>Rhizophoraceae</taxon>
        <taxon>Rhizophora</taxon>
    </lineage>
</organism>
<dbReference type="AlphaFoldDB" id="A0A2P2PVX5"/>
<evidence type="ECO:0000313" key="2">
    <source>
        <dbReference type="EMBL" id="MBX58886.1"/>
    </source>
</evidence>
<accession>A0A2P2PVX5</accession>
<dbReference type="EMBL" id="GGEC01078402">
    <property type="protein sequence ID" value="MBX58886.1"/>
    <property type="molecule type" value="Transcribed_RNA"/>
</dbReference>
<name>A0A2P2PVX5_RHIMU</name>
<protein>
    <submittedName>
        <fullName evidence="2">Uncharacterized protein</fullName>
    </submittedName>
</protein>
<sequence length="20" mass="2299">MNPESKSAESKKSSPYFDYC</sequence>
<reference evidence="2" key="1">
    <citation type="submission" date="2018-02" db="EMBL/GenBank/DDBJ databases">
        <title>Rhizophora mucronata_Transcriptome.</title>
        <authorList>
            <person name="Meera S.P."/>
            <person name="Sreeshan A."/>
            <person name="Augustine A."/>
        </authorList>
    </citation>
    <scope>NUCLEOTIDE SEQUENCE</scope>
    <source>
        <tissue evidence="2">Leaf</tissue>
    </source>
</reference>
<feature type="compositionally biased region" description="Basic and acidic residues" evidence="1">
    <location>
        <begin position="1"/>
        <end position="12"/>
    </location>
</feature>
<feature type="region of interest" description="Disordered" evidence="1">
    <location>
        <begin position="1"/>
        <end position="20"/>
    </location>
</feature>
<evidence type="ECO:0000256" key="1">
    <source>
        <dbReference type="SAM" id="MobiDB-lite"/>
    </source>
</evidence>
<proteinExistence type="predicted"/>